<proteinExistence type="predicted"/>
<keyword evidence="2" id="KW-0812">Transmembrane</keyword>
<keyword evidence="2" id="KW-1133">Transmembrane helix</keyword>
<gene>
    <name evidence="3" type="ORF">P167DRAFT_471747</name>
</gene>
<feature type="transmembrane region" description="Helical" evidence="2">
    <location>
        <begin position="120"/>
        <end position="144"/>
    </location>
</feature>
<evidence type="ECO:0000256" key="1">
    <source>
        <dbReference type="SAM" id="MobiDB-lite"/>
    </source>
</evidence>
<dbReference type="AlphaFoldDB" id="A0A3N4KZ87"/>
<dbReference type="InterPro" id="IPR025187">
    <property type="entry name" value="DUF4112"/>
</dbReference>
<dbReference type="Proteomes" id="UP000277580">
    <property type="component" value="Unassembled WGS sequence"/>
</dbReference>
<dbReference type="EMBL" id="ML119111">
    <property type="protein sequence ID" value="RPB15866.1"/>
    <property type="molecule type" value="Genomic_DNA"/>
</dbReference>
<evidence type="ECO:0000256" key="2">
    <source>
        <dbReference type="SAM" id="Phobius"/>
    </source>
</evidence>
<name>A0A3N4KZ87_9PEZI</name>
<dbReference type="InParanoid" id="A0A3N4KZ87"/>
<organism evidence="3 4">
    <name type="scientific">Morchella conica CCBAS932</name>
    <dbReference type="NCBI Taxonomy" id="1392247"/>
    <lineage>
        <taxon>Eukaryota</taxon>
        <taxon>Fungi</taxon>
        <taxon>Dikarya</taxon>
        <taxon>Ascomycota</taxon>
        <taxon>Pezizomycotina</taxon>
        <taxon>Pezizomycetes</taxon>
        <taxon>Pezizales</taxon>
        <taxon>Morchellaceae</taxon>
        <taxon>Morchella</taxon>
    </lineage>
</organism>
<dbReference type="FunCoup" id="A0A3N4KZ87">
    <property type="interactions" value="42"/>
</dbReference>
<dbReference type="STRING" id="1392247.A0A3N4KZ87"/>
<feature type="non-terminal residue" evidence="3">
    <location>
        <position position="195"/>
    </location>
</feature>
<dbReference type="PANTHER" id="PTHR35519">
    <property type="entry name" value="MEMBRANE PROTEINS"/>
    <property type="match status" value="1"/>
</dbReference>
<evidence type="ECO:0000313" key="4">
    <source>
        <dbReference type="Proteomes" id="UP000277580"/>
    </source>
</evidence>
<accession>A0A3N4KZ87</accession>
<feature type="region of interest" description="Disordered" evidence="1">
    <location>
        <begin position="173"/>
        <end position="195"/>
    </location>
</feature>
<evidence type="ECO:0000313" key="3">
    <source>
        <dbReference type="EMBL" id="RPB15866.1"/>
    </source>
</evidence>
<evidence type="ECO:0008006" key="5">
    <source>
        <dbReference type="Google" id="ProtNLM"/>
    </source>
</evidence>
<dbReference type="OrthoDB" id="2103474at2759"/>
<reference evidence="3 4" key="1">
    <citation type="journal article" date="2018" name="Nat. Ecol. Evol.">
        <title>Pezizomycetes genomes reveal the molecular basis of ectomycorrhizal truffle lifestyle.</title>
        <authorList>
            <person name="Murat C."/>
            <person name="Payen T."/>
            <person name="Noel B."/>
            <person name="Kuo A."/>
            <person name="Morin E."/>
            <person name="Chen J."/>
            <person name="Kohler A."/>
            <person name="Krizsan K."/>
            <person name="Balestrini R."/>
            <person name="Da Silva C."/>
            <person name="Montanini B."/>
            <person name="Hainaut M."/>
            <person name="Levati E."/>
            <person name="Barry K.W."/>
            <person name="Belfiori B."/>
            <person name="Cichocki N."/>
            <person name="Clum A."/>
            <person name="Dockter R.B."/>
            <person name="Fauchery L."/>
            <person name="Guy J."/>
            <person name="Iotti M."/>
            <person name="Le Tacon F."/>
            <person name="Lindquist E.A."/>
            <person name="Lipzen A."/>
            <person name="Malagnac F."/>
            <person name="Mello A."/>
            <person name="Molinier V."/>
            <person name="Miyauchi S."/>
            <person name="Poulain J."/>
            <person name="Riccioni C."/>
            <person name="Rubini A."/>
            <person name="Sitrit Y."/>
            <person name="Splivallo R."/>
            <person name="Traeger S."/>
            <person name="Wang M."/>
            <person name="Zifcakova L."/>
            <person name="Wipf D."/>
            <person name="Zambonelli A."/>
            <person name="Paolocci F."/>
            <person name="Nowrousian M."/>
            <person name="Ottonello S."/>
            <person name="Baldrian P."/>
            <person name="Spatafora J.W."/>
            <person name="Henrissat B."/>
            <person name="Nagy L.G."/>
            <person name="Aury J.M."/>
            <person name="Wincker P."/>
            <person name="Grigoriev I.V."/>
            <person name="Bonfante P."/>
            <person name="Martin F.M."/>
        </authorList>
    </citation>
    <scope>NUCLEOTIDE SEQUENCE [LARGE SCALE GENOMIC DNA]</scope>
    <source>
        <strain evidence="3 4">CCBAS932</strain>
    </source>
</reference>
<dbReference type="PANTHER" id="PTHR35519:SF2">
    <property type="entry name" value="PH DOMAIN PROTEIN"/>
    <property type="match status" value="1"/>
</dbReference>
<dbReference type="Pfam" id="PF13430">
    <property type="entry name" value="DUF4112"/>
    <property type="match status" value="1"/>
</dbReference>
<feature type="transmembrane region" description="Helical" evidence="2">
    <location>
        <begin position="88"/>
        <end position="108"/>
    </location>
</feature>
<keyword evidence="2" id="KW-0472">Membrane</keyword>
<keyword evidence="4" id="KW-1185">Reference proteome</keyword>
<sequence length="195" mass="21484">MAGLITKVVFNKILRENASNNQGRTDPYFETVPAARLSTSRTKKVRRALPPGLSAEDERTLVKVKRRAYRLDMAFGEFCGMKMGWSSLIAIVPGFGDVADLLLAMMVIRTASEANLPTSVTLQMVFNVIVDFVIGLIPFLGDLLDIAFKANTRNAILLEDYLRQRGAANIAAQGLPPQQDPSLGANYDRLEDQQP</sequence>
<protein>
    <recommendedName>
        <fullName evidence="5">DUF4112 domain-containing protein</fullName>
    </recommendedName>
</protein>